<dbReference type="Pfam" id="PF01810">
    <property type="entry name" value="LysE"/>
    <property type="match status" value="1"/>
</dbReference>
<comment type="subcellular location">
    <subcellularLocation>
        <location evidence="1">Cell membrane</location>
        <topology evidence="1">Multi-pass membrane protein</topology>
    </subcellularLocation>
</comment>
<feature type="transmembrane region" description="Helical" evidence="6">
    <location>
        <begin position="147"/>
        <end position="170"/>
    </location>
</feature>
<dbReference type="PANTHER" id="PTHR30086:SF20">
    <property type="entry name" value="ARGININE EXPORTER PROTEIN ARGO-RELATED"/>
    <property type="match status" value="1"/>
</dbReference>
<evidence type="ECO:0000256" key="5">
    <source>
        <dbReference type="ARBA" id="ARBA00023136"/>
    </source>
</evidence>
<evidence type="ECO:0000256" key="2">
    <source>
        <dbReference type="ARBA" id="ARBA00022475"/>
    </source>
</evidence>
<keyword evidence="3 6" id="KW-0812">Transmembrane</keyword>
<evidence type="ECO:0000256" key="3">
    <source>
        <dbReference type="ARBA" id="ARBA00022692"/>
    </source>
</evidence>
<evidence type="ECO:0000313" key="8">
    <source>
        <dbReference type="Proteomes" id="UP001243420"/>
    </source>
</evidence>
<feature type="transmembrane region" description="Helical" evidence="6">
    <location>
        <begin position="182"/>
        <end position="202"/>
    </location>
</feature>
<keyword evidence="4 6" id="KW-1133">Transmembrane helix</keyword>
<evidence type="ECO:0000313" key="7">
    <source>
        <dbReference type="EMBL" id="WGH80054.1"/>
    </source>
</evidence>
<sequence>MTDIAPYLPGLFAAWSIQLVSCLTPGPVVAVILGRAATGDRSGALRAAAGTATAAGILALLVSLGMASAASALSEGLWQLRMAGAAYLLWLAFNAFRRAASEAPPLRAGAGGGYRTALAVSLSSPKALAFWLAIAALGGIVGAPWPVLALFVAGSAAMSAGVHAAWAVFLSSSPMRAGYARARRWVEGTLGLLFTFFALRLATDRS</sequence>
<protein>
    <submittedName>
        <fullName evidence="7">LysE family transporter</fullName>
    </submittedName>
</protein>
<evidence type="ECO:0000256" key="6">
    <source>
        <dbReference type="SAM" id="Phobius"/>
    </source>
</evidence>
<keyword evidence="8" id="KW-1185">Reference proteome</keyword>
<organism evidence="7 8">
    <name type="scientific">Jannaschia ovalis</name>
    <dbReference type="NCBI Taxonomy" id="3038773"/>
    <lineage>
        <taxon>Bacteria</taxon>
        <taxon>Pseudomonadati</taxon>
        <taxon>Pseudomonadota</taxon>
        <taxon>Alphaproteobacteria</taxon>
        <taxon>Rhodobacterales</taxon>
        <taxon>Roseobacteraceae</taxon>
        <taxon>Jannaschia</taxon>
    </lineage>
</organism>
<reference evidence="7 8" key="1">
    <citation type="submission" date="2023-04" db="EMBL/GenBank/DDBJ databases">
        <title>Jannaschia ovalis sp. nov., a marine bacterium isolated from sea tidal flat.</title>
        <authorList>
            <person name="Kwon D.Y."/>
            <person name="Kim J.-J."/>
        </authorList>
    </citation>
    <scope>NUCLEOTIDE SEQUENCE [LARGE SCALE GENOMIC DNA]</scope>
    <source>
        <strain evidence="7 8">GRR-S6-38</strain>
    </source>
</reference>
<dbReference type="InterPro" id="IPR001123">
    <property type="entry name" value="LeuE-type"/>
</dbReference>
<dbReference type="RefSeq" id="WP_279967093.1">
    <property type="nucleotide sequence ID" value="NZ_CP122537.1"/>
</dbReference>
<dbReference type="PANTHER" id="PTHR30086">
    <property type="entry name" value="ARGININE EXPORTER PROTEIN ARGO"/>
    <property type="match status" value="1"/>
</dbReference>
<gene>
    <name evidence="7" type="ORF">P8627_07270</name>
</gene>
<proteinExistence type="predicted"/>
<dbReference type="EMBL" id="CP122537">
    <property type="protein sequence ID" value="WGH80054.1"/>
    <property type="molecule type" value="Genomic_DNA"/>
</dbReference>
<feature type="transmembrane region" description="Helical" evidence="6">
    <location>
        <begin position="12"/>
        <end position="33"/>
    </location>
</feature>
<evidence type="ECO:0000256" key="4">
    <source>
        <dbReference type="ARBA" id="ARBA00022989"/>
    </source>
</evidence>
<accession>A0ABY8LIP4</accession>
<feature type="transmembrane region" description="Helical" evidence="6">
    <location>
        <begin position="45"/>
        <end position="66"/>
    </location>
</feature>
<evidence type="ECO:0000256" key="1">
    <source>
        <dbReference type="ARBA" id="ARBA00004651"/>
    </source>
</evidence>
<feature type="transmembrane region" description="Helical" evidence="6">
    <location>
        <begin position="117"/>
        <end position="141"/>
    </location>
</feature>
<keyword evidence="2" id="KW-1003">Cell membrane</keyword>
<keyword evidence="5 6" id="KW-0472">Membrane</keyword>
<dbReference type="Proteomes" id="UP001243420">
    <property type="component" value="Chromosome"/>
</dbReference>
<feature type="transmembrane region" description="Helical" evidence="6">
    <location>
        <begin position="78"/>
        <end position="96"/>
    </location>
</feature>
<name>A0ABY8LIP4_9RHOB</name>